<sequence>MEIDFHYEDISSPDSKADTRPGTSTGKILKASEHEAYWTEDAKVNHRPQVLQCSDEEEQLEVQELETDMPSSSGWKVVEYTDKSEKARDRREDQGQPVSDGDLALLSDLRSLIDEAVLLVEHAADGVYEDLVMTLEQSSSPIGRAIRNELSKRTGSADVKSLAVTSSQENGVDAALERLVKEGSELLEKMPEELVETLGEALRSSSPVAQMLRDQLEGGREEREEEEEGGRGLEREPGDREGGGGVGEGRADEKAEEALKETGAAGSSGQEQHGTSTESTEETKEDSGEIDAEVETEGRTHTEVNGEEGGSGSGEESLVGRLVKEGSELLEKMPEELVETLGEALRSSSPVAQMLRDQLEGGREEREEEEEEEEEGGGGLEGEPGDREGVGGVGEGRGGTEGREGDLGAEEDRKASEKAEEAERETGAAGSSGQEQHGASADMEEVGSLGVEGGDHVEETIMSGEEEAGGSAGLPHSAQEELVGAEVATDMEEGVHGGKEEDCRARGSLQQVERDREEKDNVGKILGEEQEVKLEVKQVEGKKVEEENLRAEVGQYDVGSDGGDGKQAASKEEGQEDGKGLLKIRIPSLPETKTRRKGKTADLEFEGGWLCSWGASEV</sequence>
<feature type="compositionally biased region" description="Basic and acidic residues" evidence="1">
    <location>
        <begin position="512"/>
        <end position="523"/>
    </location>
</feature>
<evidence type="ECO:0000313" key="3">
    <source>
        <dbReference type="EnsemblProtists" id="EKX48523"/>
    </source>
</evidence>
<accession>L1JJ19</accession>
<feature type="region of interest" description="Disordered" evidence="1">
    <location>
        <begin position="214"/>
        <end position="476"/>
    </location>
</feature>
<dbReference type="Proteomes" id="UP000011087">
    <property type="component" value="Unassembled WGS sequence"/>
</dbReference>
<gene>
    <name evidence="2" type="ORF">GUITHDRAFT_136641</name>
</gene>
<dbReference type="HOGENOM" id="CLU_442439_0_0_1"/>
<dbReference type="GeneID" id="17305253"/>
<feature type="compositionally biased region" description="Basic and acidic residues" evidence="1">
    <location>
        <begin position="398"/>
        <end position="426"/>
    </location>
</feature>
<feature type="compositionally biased region" description="Basic and acidic residues" evidence="1">
    <location>
        <begin position="569"/>
        <end position="580"/>
    </location>
</feature>
<dbReference type="OMA" id="NANDREH"/>
<feature type="region of interest" description="Disordered" evidence="1">
    <location>
        <begin position="81"/>
        <end position="100"/>
    </location>
</feature>
<dbReference type="STRING" id="905079.L1JJ19"/>
<feature type="compositionally biased region" description="Basic and acidic residues" evidence="1">
    <location>
        <begin position="81"/>
        <end position="94"/>
    </location>
</feature>
<dbReference type="EMBL" id="JH992985">
    <property type="protein sequence ID" value="EKX48523.1"/>
    <property type="molecule type" value="Genomic_DNA"/>
</dbReference>
<evidence type="ECO:0000256" key="1">
    <source>
        <dbReference type="SAM" id="MobiDB-lite"/>
    </source>
</evidence>
<keyword evidence="4" id="KW-1185">Reference proteome</keyword>
<proteinExistence type="predicted"/>
<organism evidence="2">
    <name type="scientific">Guillardia theta (strain CCMP2712)</name>
    <name type="common">Cryptophyte</name>
    <dbReference type="NCBI Taxonomy" id="905079"/>
    <lineage>
        <taxon>Eukaryota</taxon>
        <taxon>Cryptophyceae</taxon>
        <taxon>Pyrenomonadales</taxon>
        <taxon>Geminigeraceae</taxon>
        <taxon>Guillardia</taxon>
    </lineage>
</organism>
<feature type="compositionally biased region" description="Basic and acidic residues" evidence="1">
    <location>
        <begin position="249"/>
        <end position="260"/>
    </location>
</feature>
<name>L1JJ19_GUITC</name>
<protein>
    <submittedName>
        <fullName evidence="2 3">Uncharacterized protein</fullName>
    </submittedName>
</protein>
<dbReference type="EnsemblProtists" id="EKX48523">
    <property type="protein sequence ID" value="EKX48523"/>
    <property type="gene ID" value="GUITHDRAFT_136641"/>
</dbReference>
<feature type="region of interest" description="Disordered" evidence="1">
    <location>
        <begin position="1"/>
        <end position="25"/>
    </location>
</feature>
<feature type="region of interest" description="Disordered" evidence="1">
    <location>
        <begin position="552"/>
        <end position="600"/>
    </location>
</feature>
<evidence type="ECO:0000313" key="4">
    <source>
        <dbReference type="Proteomes" id="UP000011087"/>
    </source>
</evidence>
<dbReference type="KEGG" id="gtt:GUITHDRAFT_136641"/>
<feature type="compositionally biased region" description="Basic and acidic residues" evidence="1">
    <location>
        <begin position="1"/>
        <end position="19"/>
    </location>
</feature>
<dbReference type="AlphaFoldDB" id="L1JJ19"/>
<reference evidence="3" key="3">
    <citation type="submission" date="2015-06" db="UniProtKB">
        <authorList>
            <consortium name="EnsemblProtists"/>
        </authorList>
    </citation>
    <scope>IDENTIFICATION</scope>
</reference>
<feature type="compositionally biased region" description="Acidic residues" evidence="1">
    <location>
        <begin position="366"/>
        <end position="376"/>
    </location>
</feature>
<feature type="compositionally biased region" description="Basic and acidic residues" evidence="1">
    <location>
        <begin position="229"/>
        <end position="242"/>
    </location>
</feature>
<dbReference type="RefSeq" id="XP_005835503.1">
    <property type="nucleotide sequence ID" value="XM_005835446.1"/>
</dbReference>
<evidence type="ECO:0000313" key="2">
    <source>
        <dbReference type="EMBL" id="EKX48523.1"/>
    </source>
</evidence>
<feature type="compositionally biased region" description="Polar residues" evidence="1">
    <location>
        <begin position="265"/>
        <end position="274"/>
    </location>
</feature>
<reference evidence="2 4" key="1">
    <citation type="journal article" date="2012" name="Nature">
        <title>Algal genomes reveal evolutionary mosaicism and the fate of nucleomorphs.</title>
        <authorList>
            <consortium name="DOE Joint Genome Institute"/>
            <person name="Curtis B.A."/>
            <person name="Tanifuji G."/>
            <person name="Burki F."/>
            <person name="Gruber A."/>
            <person name="Irimia M."/>
            <person name="Maruyama S."/>
            <person name="Arias M.C."/>
            <person name="Ball S.G."/>
            <person name="Gile G.H."/>
            <person name="Hirakawa Y."/>
            <person name="Hopkins J.F."/>
            <person name="Kuo A."/>
            <person name="Rensing S.A."/>
            <person name="Schmutz J."/>
            <person name="Symeonidi A."/>
            <person name="Elias M."/>
            <person name="Eveleigh R.J."/>
            <person name="Herman E.K."/>
            <person name="Klute M.J."/>
            <person name="Nakayama T."/>
            <person name="Obornik M."/>
            <person name="Reyes-Prieto A."/>
            <person name="Armbrust E.V."/>
            <person name="Aves S.J."/>
            <person name="Beiko R.G."/>
            <person name="Coutinho P."/>
            <person name="Dacks J.B."/>
            <person name="Durnford D.G."/>
            <person name="Fast N.M."/>
            <person name="Green B.R."/>
            <person name="Grisdale C.J."/>
            <person name="Hempel F."/>
            <person name="Henrissat B."/>
            <person name="Hoppner M.P."/>
            <person name="Ishida K."/>
            <person name="Kim E."/>
            <person name="Koreny L."/>
            <person name="Kroth P.G."/>
            <person name="Liu Y."/>
            <person name="Malik S.B."/>
            <person name="Maier U.G."/>
            <person name="McRose D."/>
            <person name="Mock T."/>
            <person name="Neilson J.A."/>
            <person name="Onodera N.T."/>
            <person name="Poole A.M."/>
            <person name="Pritham E.J."/>
            <person name="Richards T.A."/>
            <person name="Rocap G."/>
            <person name="Roy S.W."/>
            <person name="Sarai C."/>
            <person name="Schaack S."/>
            <person name="Shirato S."/>
            <person name="Slamovits C.H."/>
            <person name="Spencer D.F."/>
            <person name="Suzuki S."/>
            <person name="Worden A.Z."/>
            <person name="Zauner S."/>
            <person name="Barry K."/>
            <person name="Bell C."/>
            <person name="Bharti A.K."/>
            <person name="Crow J.A."/>
            <person name="Grimwood J."/>
            <person name="Kramer R."/>
            <person name="Lindquist E."/>
            <person name="Lucas S."/>
            <person name="Salamov A."/>
            <person name="McFadden G.I."/>
            <person name="Lane C.E."/>
            <person name="Keeling P.J."/>
            <person name="Gray M.W."/>
            <person name="Grigoriev I.V."/>
            <person name="Archibald J.M."/>
        </authorList>
    </citation>
    <scope>NUCLEOTIDE SEQUENCE</scope>
    <source>
        <strain evidence="2 4">CCMP2712</strain>
    </source>
</reference>
<feature type="compositionally biased region" description="Basic and acidic residues" evidence="1">
    <location>
        <begin position="494"/>
        <end position="505"/>
    </location>
</feature>
<dbReference type="PaxDb" id="55529-EKX48523"/>
<feature type="region of interest" description="Disordered" evidence="1">
    <location>
        <begin position="494"/>
        <end position="523"/>
    </location>
</feature>
<feature type="compositionally biased region" description="Basic and acidic residues" evidence="1">
    <location>
        <begin position="322"/>
        <end position="335"/>
    </location>
</feature>
<reference evidence="4" key="2">
    <citation type="submission" date="2012-11" db="EMBL/GenBank/DDBJ databases">
        <authorList>
            <person name="Kuo A."/>
            <person name="Curtis B.A."/>
            <person name="Tanifuji G."/>
            <person name="Burki F."/>
            <person name="Gruber A."/>
            <person name="Irimia M."/>
            <person name="Maruyama S."/>
            <person name="Arias M.C."/>
            <person name="Ball S.G."/>
            <person name="Gile G.H."/>
            <person name="Hirakawa Y."/>
            <person name="Hopkins J.F."/>
            <person name="Rensing S.A."/>
            <person name="Schmutz J."/>
            <person name="Symeonidi A."/>
            <person name="Elias M."/>
            <person name="Eveleigh R.J."/>
            <person name="Herman E.K."/>
            <person name="Klute M.J."/>
            <person name="Nakayama T."/>
            <person name="Obornik M."/>
            <person name="Reyes-Prieto A."/>
            <person name="Armbrust E.V."/>
            <person name="Aves S.J."/>
            <person name="Beiko R.G."/>
            <person name="Coutinho P."/>
            <person name="Dacks J.B."/>
            <person name="Durnford D.G."/>
            <person name="Fast N.M."/>
            <person name="Green B.R."/>
            <person name="Grisdale C."/>
            <person name="Hempe F."/>
            <person name="Henrissat B."/>
            <person name="Hoppner M.P."/>
            <person name="Ishida K.-I."/>
            <person name="Kim E."/>
            <person name="Koreny L."/>
            <person name="Kroth P.G."/>
            <person name="Liu Y."/>
            <person name="Malik S.-B."/>
            <person name="Maier U.G."/>
            <person name="McRose D."/>
            <person name="Mock T."/>
            <person name="Neilson J.A."/>
            <person name="Onodera N.T."/>
            <person name="Poole A.M."/>
            <person name="Pritham E.J."/>
            <person name="Richards T.A."/>
            <person name="Rocap G."/>
            <person name="Roy S.W."/>
            <person name="Sarai C."/>
            <person name="Schaack S."/>
            <person name="Shirato S."/>
            <person name="Slamovits C.H."/>
            <person name="Spencer D.F."/>
            <person name="Suzuki S."/>
            <person name="Worden A.Z."/>
            <person name="Zauner S."/>
            <person name="Barry K."/>
            <person name="Bell C."/>
            <person name="Bharti A.K."/>
            <person name="Crow J.A."/>
            <person name="Grimwood J."/>
            <person name="Kramer R."/>
            <person name="Lindquist E."/>
            <person name="Lucas S."/>
            <person name="Salamov A."/>
            <person name="McFadden G.I."/>
            <person name="Lane C.E."/>
            <person name="Keeling P.J."/>
            <person name="Gray M.W."/>
            <person name="Grigoriev I.V."/>
            <person name="Archibald J.M."/>
        </authorList>
    </citation>
    <scope>NUCLEOTIDE SEQUENCE</scope>
    <source>
        <strain evidence="4">CCMP2712</strain>
    </source>
</reference>